<organism evidence="1 2">
    <name type="scientific">Mycena albidolilacea</name>
    <dbReference type="NCBI Taxonomy" id="1033008"/>
    <lineage>
        <taxon>Eukaryota</taxon>
        <taxon>Fungi</taxon>
        <taxon>Dikarya</taxon>
        <taxon>Basidiomycota</taxon>
        <taxon>Agaricomycotina</taxon>
        <taxon>Agaricomycetes</taxon>
        <taxon>Agaricomycetidae</taxon>
        <taxon>Agaricales</taxon>
        <taxon>Marasmiineae</taxon>
        <taxon>Mycenaceae</taxon>
        <taxon>Mycena</taxon>
    </lineage>
</organism>
<sequence>MLRGATLSFCTTSVLRQLARAIFPAWIPWSLRTLPRTQTARSEQRRTIFSYSFIQPSAECITILTSSVHLTHLYTSALLMSDDADTRLDEILCALSTAPKLEYVGVDVLESGGYHCVRGFYVVRDGHGGYAGRRETLNWHKIRYHEWDDVFREIEVEW</sequence>
<comment type="caution">
    <text evidence="1">The sequence shown here is derived from an EMBL/GenBank/DDBJ whole genome shotgun (WGS) entry which is preliminary data.</text>
</comment>
<evidence type="ECO:0000313" key="2">
    <source>
        <dbReference type="Proteomes" id="UP001218218"/>
    </source>
</evidence>
<dbReference type="Proteomes" id="UP001218218">
    <property type="component" value="Unassembled WGS sequence"/>
</dbReference>
<accession>A0AAD6Z127</accession>
<dbReference type="AlphaFoldDB" id="A0AAD6Z127"/>
<proteinExistence type="predicted"/>
<gene>
    <name evidence="1" type="ORF">DFH08DRAFT_977523</name>
</gene>
<dbReference type="EMBL" id="JARIHO010000111">
    <property type="protein sequence ID" value="KAJ7302813.1"/>
    <property type="molecule type" value="Genomic_DNA"/>
</dbReference>
<name>A0AAD6Z127_9AGAR</name>
<evidence type="ECO:0000313" key="1">
    <source>
        <dbReference type="EMBL" id="KAJ7302813.1"/>
    </source>
</evidence>
<protein>
    <submittedName>
        <fullName evidence="1">Uncharacterized protein</fullName>
    </submittedName>
</protein>
<reference evidence="1" key="1">
    <citation type="submission" date="2023-03" db="EMBL/GenBank/DDBJ databases">
        <title>Massive genome expansion in bonnet fungi (Mycena s.s.) driven by repeated elements and novel gene families across ecological guilds.</title>
        <authorList>
            <consortium name="Lawrence Berkeley National Laboratory"/>
            <person name="Harder C.B."/>
            <person name="Miyauchi S."/>
            <person name="Viragh M."/>
            <person name="Kuo A."/>
            <person name="Thoen E."/>
            <person name="Andreopoulos B."/>
            <person name="Lu D."/>
            <person name="Skrede I."/>
            <person name="Drula E."/>
            <person name="Henrissat B."/>
            <person name="Morin E."/>
            <person name="Kohler A."/>
            <person name="Barry K."/>
            <person name="LaButti K."/>
            <person name="Morin E."/>
            <person name="Salamov A."/>
            <person name="Lipzen A."/>
            <person name="Mereny Z."/>
            <person name="Hegedus B."/>
            <person name="Baldrian P."/>
            <person name="Stursova M."/>
            <person name="Weitz H."/>
            <person name="Taylor A."/>
            <person name="Grigoriev I.V."/>
            <person name="Nagy L.G."/>
            <person name="Martin F."/>
            <person name="Kauserud H."/>
        </authorList>
    </citation>
    <scope>NUCLEOTIDE SEQUENCE</scope>
    <source>
        <strain evidence="1">CBHHK002</strain>
    </source>
</reference>
<keyword evidence="2" id="KW-1185">Reference proteome</keyword>